<protein>
    <submittedName>
        <fullName evidence="2">Uncharacterized protein</fullName>
    </submittedName>
</protein>
<evidence type="ECO:0000256" key="1">
    <source>
        <dbReference type="SAM" id="MobiDB-lite"/>
    </source>
</evidence>
<proteinExistence type="predicted"/>
<feature type="compositionally biased region" description="Polar residues" evidence="1">
    <location>
        <begin position="71"/>
        <end position="80"/>
    </location>
</feature>
<dbReference type="EMBL" id="HBGA01054358">
    <property type="protein sequence ID" value="CAD9008900.1"/>
    <property type="molecule type" value="Transcribed_RNA"/>
</dbReference>
<feature type="region of interest" description="Disordered" evidence="1">
    <location>
        <begin position="1"/>
        <end position="20"/>
    </location>
</feature>
<dbReference type="AlphaFoldDB" id="A0A7S1IDF1"/>
<reference evidence="2" key="1">
    <citation type="submission" date="2021-01" db="EMBL/GenBank/DDBJ databases">
        <authorList>
            <person name="Corre E."/>
            <person name="Pelletier E."/>
            <person name="Niang G."/>
            <person name="Scheremetjew M."/>
            <person name="Finn R."/>
            <person name="Kale V."/>
            <person name="Holt S."/>
            <person name="Cochrane G."/>
            <person name="Meng A."/>
            <person name="Brown T."/>
            <person name="Cohen L."/>
        </authorList>
    </citation>
    <scope>NUCLEOTIDE SEQUENCE</scope>
    <source>
        <strain evidence="2">NIES-381</strain>
    </source>
</reference>
<name>A0A7S1IDF1_9EUGL</name>
<evidence type="ECO:0000313" key="2">
    <source>
        <dbReference type="EMBL" id="CAD9008900.1"/>
    </source>
</evidence>
<sequence length="102" mass="11282">MPSTVGHIQEGRSTAPTSTQRIAEAHRTLASQSGMLLQWHTLSNAIGGLRMYYINRFLVCQGRHIWVQSAGKSRNNSSQGLPKKSKQSGADVSRLRKYLKSA</sequence>
<organism evidence="2">
    <name type="scientific">Eutreptiella gymnastica</name>
    <dbReference type="NCBI Taxonomy" id="73025"/>
    <lineage>
        <taxon>Eukaryota</taxon>
        <taxon>Discoba</taxon>
        <taxon>Euglenozoa</taxon>
        <taxon>Euglenida</taxon>
        <taxon>Spirocuta</taxon>
        <taxon>Euglenophyceae</taxon>
        <taxon>Eutreptiales</taxon>
        <taxon>Eutreptiaceae</taxon>
        <taxon>Eutreptiella</taxon>
    </lineage>
</organism>
<feature type="region of interest" description="Disordered" evidence="1">
    <location>
        <begin position="71"/>
        <end position="102"/>
    </location>
</feature>
<feature type="compositionally biased region" description="Polar residues" evidence="1">
    <location>
        <begin position="11"/>
        <end position="20"/>
    </location>
</feature>
<accession>A0A7S1IDF1</accession>
<gene>
    <name evidence="2" type="ORF">EGYM00392_LOCUS19994</name>
</gene>